<dbReference type="GO" id="GO:0000793">
    <property type="term" value="C:condensed chromosome"/>
    <property type="evidence" value="ECO:0007669"/>
    <property type="project" value="TreeGrafter"/>
</dbReference>
<evidence type="ECO:0000256" key="1">
    <source>
        <dbReference type="SAM" id="Coils"/>
    </source>
</evidence>
<feature type="coiled-coil region" evidence="1">
    <location>
        <begin position="428"/>
        <end position="462"/>
    </location>
</feature>
<proteinExistence type="predicted"/>
<dbReference type="PANTHER" id="PTHR43941">
    <property type="entry name" value="STRUCTURAL MAINTENANCE OF CHROMOSOMES PROTEIN 2"/>
    <property type="match status" value="1"/>
</dbReference>
<reference evidence="3 4" key="1">
    <citation type="submission" date="2020-02" db="EMBL/GenBank/DDBJ databases">
        <authorList>
            <person name="Ferguson B K."/>
        </authorList>
    </citation>
    <scope>NUCLEOTIDE SEQUENCE [LARGE SCALE GENOMIC DNA]</scope>
</reference>
<feature type="region of interest" description="Disordered" evidence="2">
    <location>
        <begin position="1"/>
        <end position="40"/>
    </location>
</feature>
<feature type="compositionally biased region" description="Basic and acidic residues" evidence="2">
    <location>
        <begin position="8"/>
        <end position="37"/>
    </location>
</feature>
<dbReference type="GO" id="GO:0000785">
    <property type="term" value="C:chromatin"/>
    <property type="evidence" value="ECO:0007669"/>
    <property type="project" value="TreeGrafter"/>
</dbReference>
<dbReference type="GO" id="GO:0007076">
    <property type="term" value="P:mitotic chromosome condensation"/>
    <property type="evidence" value="ECO:0007669"/>
    <property type="project" value="TreeGrafter"/>
</dbReference>
<feature type="coiled-coil region" evidence="1">
    <location>
        <begin position="1630"/>
        <end position="1703"/>
    </location>
</feature>
<gene>
    <name evidence="3" type="ORF">NTEN_LOCUS4047</name>
</gene>
<feature type="coiled-coil region" evidence="1">
    <location>
        <begin position="541"/>
        <end position="732"/>
    </location>
</feature>
<feature type="coiled-coil region" evidence="1">
    <location>
        <begin position="1120"/>
        <end position="1161"/>
    </location>
</feature>
<feature type="coiled-coil region" evidence="1">
    <location>
        <begin position="298"/>
        <end position="339"/>
    </location>
</feature>
<accession>A0A6H5G6E6</accession>
<keyword evidence="1" id="KW-0175">Coiled coil</keyword>
<feature type="coiled-coil region" evidence="1">
    <location>
        <begin position="886"/>
        <end position="985"/>
    </location>
</feature>
<name>A0A6H5G6E6_9HEMI</name>
<evidence type="ECO:0000256" key="2">
    <source>
        <dbReference type="SAM" id="MobiDB-lite"/>
    </source>
</evidence>
<feature type="compositionally biased region" description="Low complexity" evidence="2">
    <location>
        <begin position="281"/>
        <end position="296"/>
    </location>
</feature>
<feature type="coiled-coil region" evidence="1">
    <location>
        <begin position="43"/>
        <end position="264"/>
    </location>
</feature>
<evidence type="ECO:0000313" key="4">
    <source>
        <dbReference type="Proteomes" id="UP000479000"/>
    </source>
</evidence>
<organism evidence="3 4">
    <name type="scientific">Nesidiocoris tenuis</name>
    <dbReference type="NCBI Taxonomy" id="355587"/>
    <lineage>
        <taxon>Eukaryota</taxon>
        <taxon>Metazoa</taxon>
        <taxon>Ecdysozoa</taxon>
        <taxon>Arthropoda</taxon>
        <taxon>Hexapoda</taxon>
        <taxon>Insecta</taxon>
        <taxon>Pterygota</taxon>
        <taxon>Neoptera</taxon>
        <taxon>Paraneoptera</taxon>
        <taxon>Hemiptera</taxon>
        <taxon>Heteroptera</taxon>
        <taxon>Panheteroptera</taxon>
        <taxon>Cimicomorpha</taxon>
        <taxon>Miridae</taxon>
        <taxon>Dicyphina</taxon>
        <taxon>Nesidiocoris</taxon>
    </lineage>
</organism>
<sequence length="1754" mass="197480">MGAGGRGCGRDDSSRSGGAADRRTAESRTERKTESAESTKLLCESLEREKFDLESALRSIKAQNAELLKERESSKNVSTEHEMVIAKLKEAMETLTDEKVSAVLRSVEIEETLGAREKEIAILKDSLRILEAEKVETSRQSGAHPDGDSELMSDYNMSNGLQVKLTVLQNELDNYRERERVLQESRDELEAKLREICGERDALKAKVGSIRKDDDAKKLEESLAERDQTNNELQAKLGRVCQNLAQQEEQCATLRSQLDAVVAEKEKLLRALSEKGAMKETTQPSTGQPSTSDPDTTVQKLKKLAAMYKKKCGELEGEVEQLKATLNKKNDDCSVLASERSCLEHDVLNQASRYQQTFNEMQRLETELAELYSFVNEFKNVANDSLSQIVDPRRVAEALAMMSAWSSRTGTALPPSSYMPQSCITSDIEELRRILSEKQAAIQELEKDKNELGDLVSANQQELELLKELYEKEAAKNEKFYADLMGLEGEMSQSKSDLLARLEEVTSALQGRENYIEILEQDIVNMKTKMFSIESGMDDKHRELKDRAQLMLSKLEEAELMSQTFDKYKNEVENKIKSLKESEEKTKSQLIDAQVALESSQEEIEATRLRNSILENEKEQLSAKVSEMEGELETLRDIRNAYNNTLDTIEELNGGLKEAMDGFVAKSEKLDRIESERQVLINKLTDLEDAFGDLEKKLELSERANILLQGNSEQLARQMTEAQKELDSLRANQAGTDLLQKELSELSGSYDEKISVLELSKQKLEQLLTVKSQEIETLQVNWQQAETALRLSCDSRIAEVEASSRAQIQSALAELESLRQSRPAESSMQSSQTSPLPEPSRKNVAAAGESFENPFDDEDGWGWSGGENAAQPDAGEVSLLQESSRIAELMSSIQSLRSEKDRAVEELEAMKLNYKKVLKKLKDMKAEKAKPSSSGFSDLDLAVQEELRSENDALQGKLADLTKQFDSLKREKESLSKRVDTLVSANEQLIDMKERQDIEVQMWQKRSTELTNQVQNLQWSLEGMSSEGGNDPELALKINALAAENEELKSILNGHRDEMDRALAREQDLEQEILDLKGQLAELEKSAVKDQKPAASVGSAAAFFQQPGMVADGQQLKVQVESLLAENQKMKTTVEEKDREIRTAIDQVSELEQKLASLEIAGKSSIEHRAPAPTAAPLFQAVVEEPRKPEDALENEKLRIELNDLKNQLSQNSVREQELQLEIEQLKNQVATRITEMEEVRVQKTTPISTSQTLPGSDPELLRKFDALTLENDDLKRMLNEMKTEISQIEGREKLLQQEVNRLKNAGTAAPALPVQSAAMLFQGSAQPFVDVFDSLSSNLAPAPEPHSSIIETDASHQELQQKLEALANENGRLLQKIEDDASRILNFESQVSSQKAYFDEQVKELEQNFQKALMERDEDNAHLVCSVSAKEQALKNATKELQAVRDQFKNVAEIKAKLEEYERENANLRSKLDGLKNYLEVSREAAENEHLSAMGPLKNQISILEEAKAKIVALLKSKESEIEAYQRDLQAKEQNLRELNQQLQFYHQEVERLKSQSEPNLDESNVLAEIDRLSAAVGELQTTIKNQQEQLGDKDRIILELQHEIRVLQSVSDSAYTSSGEEERLQYSVSFLESERQRLENLVQDRLSEVAKYDQELEQLRKAASQSGSSASADISTCAAQIEEKDREINRLTKAVVEIQERLLLSEQGKLNPDLKVVQNKLDQALYALHARDLKIEEMTLEIMQVSPNCYSR</sequence>
<feature type="coiled-coil region" evidence="1">
    <location>
        <begin position="1195"/>
        <end position="1306"/>
    </location>
</feature>
<evidence type="ECO:0000313" key="3">
    <source>
        <dbReference type="EMBL" id="CAA9997753.1"/>
    </source>
</evidence>
<dbReference type="EMBL" id="CADCXU010005926">
    <property type="protein sequence ID" value="CAA9997753.1"/>
    <property type="molecule type" value="Genomic_DNA"/>
</dbReference>
<feature type="compositionally biased region" description="Polar residues" evidence="2">
    <location>
        <begin position="818"/>
        <end position="835"/>
    </location>
</feature>
<dbReference type="OrthoDB" id="6631062at2759"/>
<dbReference type="PANTHER" id="PTHR43941:SF1">
    <property type="entry name" value="STRUCTURAL MAINTENANCE OF CHROMOSOMES PROTEIN 2"/>
    <property type="match status" value="1"/>
</dbReference>
<keyword evidence="4" id="KW-1185">Reference proteome</keyword>
<dbReference type="GO" id="GO:0000796">
    <property type="term" value="C:condensin complex"/>
    <property type="evidence" value="ECO:0007669"/>
    <property type="project" value="TreeGrafter"/>
</dbReference>
<dbReference type="Proteomes" id="UP000479000">
    <property type="component" value="Unassembled WGS sequence"/>
</dbReference>
<feature type="coiled-coil region" evidence="1">
    <location>
        <begin position="1038"/>
        <end position="1086"/>
    </location>
</feature>
<protein>
    <submittedName>
        <fullName evidence="3">Uncharacterized protein</fullName>
    </submittedName>
</protein>
<feature type="coiled-coil region" evidence="1">
    <location>
        <begin position="1509"/>
        <end position="1591"/>
    </location>
</feature>
<feature type="coiled-coil region" evidence="1">
    <location>
        <begin position="1403"/>
        <end position="1479"/>
    </location>
</feature>
<feature type="coiled-coil region" evidence="1">
    <location>
        <begin position="1350"/>
        <end position="1377"/>
    </location>
</feature>
<feature type="region of interest" description="Disordered" evidence="2">
    <location>
        <begin position="817"/>
        <end position="871"/>
    </location>
</feature>
<dbReference type="GO" id="GO:0003682">
    <property type="term" value="F:chromatin binding"/>
    <property type="evidence" value="ECO:0007669"/>
    <property type="project" value="TreeGrafter"/>
</dbReference>
<feature type="region of interest" description="Disordered" evidence="2">
    <location>
        <begin position="273"/>
        <end position="296"/>
    </location>
</feature>